<protein>
    <submittedName>
        <fullName evidence="3">MerR HTH family regulatory protein</fullName>
    </submittedName>
</protein>
<dbReference type="InterPro" id="IPR009061">
    <property type="entry name" value="DNA-bd_dom_put_sf"/>
</dbReference>
<dbReference type="SMART" id="SM00422">
    <property type="entry name" value="HTH_MERR"/>
    <property type="match status" value="1"/>
</dbReference>
<dbReference type="Proteomes" id="UP000199053">
    <property type="component" value="Unassembled WGS sequence"/>
</dbReference>
<dbReference type="PANTHER" id="PTHR30204:SF15">
    <property type="entry name" value="BLL5018 PROTEIN"/>
    <property type="match status" value="1"/>
</dbReference>
<dbReference type="SUPFAM" id="SSF46955">
    <property type="entry name" value="Putative DNA-binding domain"/>
    <property type="match status" value="1"/>
</dbReference>
<dbReference type="STRING" id="246191.SAMN05660337_1574"/>
<keyword evidence="4" id="KW-1185">Reference proteome</keyword>
<evidence type="ECO:0000313" key="3">
    <source>
        <dbReference type="EMBL" id="SDK88637.1"/>
    </source>
</evidence>
<feature type="domain" description="HTH merR-type" evidence="2">
    <location>
        <begin position="9"/>
        <end position="79"/>
    </location>
</feature>
<dbReference type="EMBL" id="FNGA01000002">
    <property type="protein sequence ID" value="SDK88637.1"/>
    <property type="molecule type" value="Genomic_DNA"/>
</dbReference>
<dbReference type="CDD" id="cd04765">
    <property type="entry name" value="HTH_MlrA-like_sg2"/>
    <property type="match status" value="1"/>
</dbReference>
<gene>
    <name evidence="3" type="ORF">SAMN05660337_1574</name>
</gene>
<keyword evidence="1" id="KW-0238">DNA-binding</keyword>
<dbReference type="PROSITE" id="PS50937">
    <property type="entry name" value="HTH_MERR_2"/>
    <property type="match status" value="1"/>
</dbReference>
<dbReference type="GO" id="GO:0003677">
    <property type="term" value="F:DNA binding"/>
    <property type="evidence" value="ECO:0007669"/>
    <property type="project" value="UniProtKB-KW"/>
</dbReference>
<name>A0A1G9FJV9_9BACT</name>
<evidence type="ECO:0000259" key="2">
    <source>
        <dbReference type="PROSITE" id="PS50937"/>
    </source>
</evidence>
<dbReference type="Pfam" id="PF13411">
    <property type="entry name" value="MerR_1"/>
    <property type="match status" value="1"/>
</dbReference>
<dbReference type="RefSeq" id="WP_092159868.1">
    <property type="nucleotide sequence ID" value="NZ_FNGA01000002.1"/>
</dbReference>
<dbReference type="AlphaFoldDB" id="A0A1G9FJV9"/>
<evidence type="ECO:0000256" key="1">
    <source>
        <dbReference type="ARBA" id="ARBA00023125"/>
    </source>
</evidence>
<dbReference type="InterPro" id="IPR000551">
    <property type="entry name" value="MerR-type_HTH_dom"/>
</dbReference>
<dbReference type="GO" id="GO:0003700">
    <property type="term" value="F:DNA-binding transcription factor activity"/>
    <property type="evidence" value="ECO:0007669"/>
    <property type="project" value="InterPro"/>
</dbReference>
<proteinExistence type="predicted"/>
<dbReference type="OrthoDB" id="9810140at2"/>
<reference evidence="4" key="1">
    <citation type="submission" date="2016-10" db="EMBL/GenBank/DDBJ databases">
        <authorList>
            <person name="Varghese N."/>
            <person name="Submissions S."/>
        </authorList>
    </citation>
    <scope>NUCLEOTIDE SEQUENCE [LARGE SCALE GENOMIC DNA]</scope>
    <source>
        <strain evidence="4">DSM 16995</strain>
    </source>
</reference>
<dbReference type="Gene3D" id="1.10.1660.10">
    <property type="match status" value="1"/>
</dbReference>
<organism evidence="3 4">
    <name type="scientific">Maridesulfovibrio ferrireducens</name>
    <dbReference type="NCBI Taxonomy" id="246191"/>
    <lineage>
        <taxon>Bacteria</taxon>
        <taxon>Pseudomonadati</taxon>
        <taxon>Thermodesulfobacteriota</taxon>
        <taxon>Desulfovibrionia</taxon>
        <taxon>Desulfovibrionales</taxon>
        <taxon>Desulfovibrionaceae</taxon>
        <taxon>Maridesulfovibrio</taxon>
    </lineage>
</organism>
<dbReference type="InterPro" id="IPR047057">
    <property type="entry name" value="MerR_fam"/>
</dbReference>
<accession>A0A1G9FJV9</accession>
<dbReference type="PANTHER" id="PTHR30204">
    <property type="entry name" value="REDOX-CYCLING DRUG-SENSING TRANSCRIPTIONAL ACTIVATOR SOXR"/>
    <property type="match status" value="1"/>
</dbReference>
<evidence type="ECO:0000313" key="4">
    <source>
        <dbReference type="Proteomes" id="UP000199053"/>
    </source>
</evidence>
<sequence>MSRQNESKIYKIGQAAKLVGLKSYVLRFWEGEFEQLEPIRTPSGQRLYNEEHVQLIARIKMLLHDEGLTIEGARKRLDSFDPQSDAEMTAEIVGKNSAEQLPLFGMDKNSDGSFDTAILKEIHAELLVVRKLLD</sequence>